<evidence type="ECO:0000313" key="1">
    <source>
        <dbReference type="EMBL" id="MFG6469082.1"/>
    </source>
</evidence>
<protein>
    <submittedName>
        <fullName evidence="1">DUF3304 domain-containing protein</fullName>
    </submittedName>
</protein>
<dbReference type="EMBL" id="JBIGIB010000007">
    <property type="protein sequence ID" value="MFG6469082.1"/>
    <property type="molecule type" value="Genomic_DNA"/>
</dbReference>
<keyword evidence="2" id="KW-1185">Reference proteome</keyword>
<dbReference type="Proteomes" id="UP001606303">
    <property type="component" value="Unassembled WGS sequence"/>
</dbReference>
<dbReference type="InterPro" id="IPR021733">
    <property type="entry name" value="DUF3304"/>
</dbReference>
<comment type="caution">
    <text evidence="1">The sequence shown here is derived from an EMBL/GenBank/DDBJ whole genome shotgun (WGS) entry which is preliminary data.</text>
</comment>
<sequence length="154" mass="16965">MIDDMKRNWLKWLGLAAVSGCAQAQPKSRSVSTVKFNYTDRYIGDVVVDGAWTGSVDAYGGGGGLAQGLLAPSDPNRKVVLKVKWRLSGLYDIASNTYSRLPEEEFAADVPVSLPYPANPSYLVLHFYPNGLVEAELEADRPKRRVPQPPGYHR</sequence>
<evidence type="ECO:0000313" key="2">
    <source>
        <dbReference type="Proteomes" id="UP001606303"/>
    </source>
</evidence>
<accession>A0ABW7H4S1</accession>
<reference evidence="1 2" key="1">
    <citation type="submission" date="2024-08" db="EMBL/GenBank/DDBJ databases">
        <authorList>
            <person name="Lu H."/>
        </authorList>
    </citation>
    <scope>NUCLEOTIDE SEQUENCE [LARGE SCALE GENOMIC DNA]</scope>
    <source>
        <strain evidence="1 2">BYS87W</strain>
    </source>
</reference>
<organism evidence="1 2">
    <name type="scientific">Pelomonas baiyunensis</name>
    <dbReference type="NCBI Taxonomy" id="3299026"/>
    <lineage>
        <taxon>Bacteria</taxon>
        <taxon>Pseudomonadati</taxon>
        <taxon>Pseudomonadota</taxon>
        <taxon>Betaproteobacteria</taxon>
        <taxon>Burkholderiales</taxon>
        <taxon>Sphaerotilaceae</taxon>
        <taxon>Roseateles</taxon>
    </lineage>
</organism>
<dbReference type="Pfam" id="PF11745">
    <property type="entry name" value="DUF3304"/>
    <property type="match status" value="1"/>
</dbReference>
<proteinExistence type="predicted"/>
<name>A0ABW7H4S1_9BURK</name>
<gene>
    <name evidence="1" type="ORF">ACG01O_20830</name>
</gene>
<dbReference type="RefSeq" id="WP_394387373.1">
    <property type="nucleotide sequence ID" value="NZ_JBIGIB010000007.1"/>
</dbReference>